<dbReference type="AlphaFoldDB" id="A0AAW0U9R0"/>
<organism evidence="2 3">
    <name type="scientific">Scylla paramamosain</name>
    <name type="common">Mud crab</name>
    <dbReference type="NCBI Taxonomy" id="85552"/>
    <lineage>
        <taxon>Eukaryota</taxon>
        <taxon>Metazoa</taxon>
        <taxon>Ecdysozoa</taxon>
        <taxon>Arthropoda</taxon>
        <taxon>Crustacea</taxon>
        <taxon>Multicrustacea</taxon>
        <taxon>Malacostraca</taxon>
        <taxon>Eumalacostraca</taxon>
        <taxon>Eucarida</taxon>
        <taxon>Decapoda</taxon>
        <taxon>Pleocyemata</taxon>
        <taxon>Brachyura</taxon>
        <taxon>Eubrachyura</taxon>
        <taxon>Portunoidea</taxon>
        <taxon>Portunidae</taxon>
        <taxon>Portuninae</taxon>
        <taxon>Scylla</taxon>
    </lineage>
</organism>
<accession>A0AAW0U9R0</accession>
<dbReference type="InterPro" id="IPR011042">
    <property type="entry name" value="6-blade_b-propeller_TolB-like"/>
</dbReference>
<dbReference type="EMBL" id="JARAKH010000018">
    <property type="protein sequence ID" value="KAK8395087.1"/>
    <property type="molecule type" value="Genomic_DNA"/>
</dbReference>
<evidence type="ECO:0000313" key="3">
    <source>
        <dbReference type="Proteomes" id="UP001487740"/>
    </source>
</evidence>
<comment type="caution">
    <text evidence="2">The sequence shown here is derived from an EMBL/GenBank/DDBJ whole genome shotgun (WGS) entry which is preliminary data.</text>
</comment>
<keyword evidence="3" id="KW-1185">Reference proteome</keyword>
<feature type="region of interest" description="Disordered" evidence="1">
    <location>
        <begin position="47"/>
        <end position="77"/>
    </location>
</feature>
<name>A0AAW0U9R0_SCYPA</name>
<feature type="compositionally biased region" description="Polar residues" evidence="1">
    <location>
        <begin position="61"/>
        <end position="71"/>
    </location>
</feature>
<dbReference type="Gene3D" id="2.120.10.30">
    <property type="entry name" value="TolB, C-terminal domain"/>
    <property type="match status" value="1"/>
</dbReference>
<gene>
    <name evidence="2" type="ORF">O3P69_006082</name>
</gene>
<sequence>MCWGSIDYGTLYVTSGTTKTTKKEHAALPSAGGTFTVTGLGTYSRPPMTYKPDLTKGQADPTLSRSTNSHLSRWVTA</sequence>
<protein>
    <submittedName>
        <fullName evidence="2">Uncharacterized protein</fullName>
    </submittedName>
</protein>
<dbReference type="Proteomes" id="UP001487740">
    <property type="component" value="Unassembled WGS sequence"/>
</dbReference>
<reference evidence="2 3" key="1">
    <citation type="submission" date="2023-03" db="EMBL/GenBank/DDBJ databases">
        <title>High-quality genome of Scylla paramamosain provides insights in environmental adaptation.</title>
        <authorList>
            <person name="Zhang L."/>
        </authorList>
    </citation>
    <scope>NUCLEOTIDE SEQUENCE [LARGE SCALE GENOMIC DNA]</scope>
    <source>
        <strain evidence="2">LZ_2023a</strain>
        <tissue evidence="2">Muscle</tissue>
    </source>
</reference>
<proteinExistence type="predicted"/>
<evidence type="ECO:0000256" key="1">
    <source>
        <dbReference type="SAM" id="MobiDB-lite"/>
    </source>
</evidence>
<evidence type="ECO:0000313" key="2">
    <source>
        <dbReference type="EMBL" id="KAK8395087.1"/>
    </source>
</evidence>